<evidence type="ECO:0000256" key="1">
    <source>
        <dbReference type="ARBA" id="ARBA00006643"/>
    </source>
</evidence>
<sequence>MQLNVIKRLTAQTHIGIIRWNRSYSSVPVSSPPQLHDADYQELYNLLQSGKTSMDIKTLCKIHSRIVTFGYGTSPSLMASLMLKYVHRNRRGIVYKITGQVFCWSIDLVELNMIIDKLLRMENYRVAKMVFNKMPSRDVVTWNTMIGGYVRKARFEEALRLFRFMIKSNVEPDKFTFASVMNGTYKQPKLGEAAMANISRLRSGDYVLLSNIYCSQKRWDTAQGVWEMMKKKGVRKVRGKSCFEWAGVLHPFKAGDRSHPETEEIYKMLEGLIQRTKLAGYVPTTDLVTMDVSEEEKEGNLYHHSEKLALAYGILKTTSGSEVRISKNLRICYDCHNWIKMVSRLLSRVIIVRDRIRFHQFENGLCSCGRLLVEVP</sequence>
<dbReference type="Pfam" id="PF14432">
    <property type="entry name" value="DYW_deaminase"/>
    <property type="match status" value="1"/>
</dbReference>
<feature type="repeat" description="PPR" evidence="3">
    <location>
        <begin position="202"/>
        <end position="236"/>
    </location>
</feature>
<comment type="caution">
    <text evidence="5">The sequence shown here is derived from an EMBL/GenBank/DDBJ whole genome shotgun (WGS) entry which is preliminary data.</text>
</comment>
<dbReference type="InterPro" id="IPR002885">
    <property type="entry name" value="PPR_rpt"/>
</dbReference>
<dbReference type="PANTHER" id="PTHR47926:SF360">
    <property type="entry name" value="PENTATRICOPEPTIDE REPEAT-CONTAINING PROTEIN"/>
    <property type="match status" value="1"/>
</dbReference>
<reference evidence="5" key="1">
    <citation type="submission" date="2022-10" db="EMBL/GenBank/DDBJ databases">
        <authorList>
            <person name="Hyden B.L."/>
            <person name="Feng K."/>
            <person name="Yates T."/>
            <person name="Jawdy S."/>
            <person name="Smart L.B."/>
            <person name="Muchero W."/>
        </authorList>
    </citation>
    <scope>NUCLEOTIDE SEQUENCE</scope>
    <source>
        <tissue evidence="5">Shoot tip</tissue>
    </source>
</reference>
<evidence type="ECO:0000313" key="6">
    <source>
        <dbReference type="Proteomes" id="UP001141253"/>
    </source>
</evidence>
<evidence type="ECO:0000256" key="3">
    <source>
        <dbReference type="PROSITE-ProRule" id="PRU00708"/>
    </source>
</evidence>
<dbReference type="InterPro" id="IPR011990">
    <property type="entry name" value="TPR-like_helical_dom_sf"/>
</dbReference>
<dbReference type="PROSITE" id="PS51375">
    <property type="entry name" value="PPR"/>
    <property type="match status" value="2"/>
</dbReference>
<dbReference type="Gene3D" id="1.25.40.10">
    <property type="entry name" value="Tetratricopeptide repeat domain"/>
    <property type="match status" value="1"/>
</dbReference>
<evidence type="ECO:0000256" key="2">
    <source>
        <dbReference type="ARBA" id="ARBA00022737"/>
    </source>
</evidence>
<keyword evidence="2" id="KW-0677">Repeat</keyword>
<dbReference type="PANTHER" id="PTHR47926">
    <property type="entry name" value="PENTATRICOPEPTIDE REPEAT-CONTAINING PROTEIN"/>
    <property type="match status" value="1"/>
</dbReference>
<evidence type="ECO:0000313" key="5">
    <source>
        <dbReference type="EMBL" id="KAJ6348884.1"/>
    </source>
</evidence>
<keyword evidence="6" id="KW-1185">Reference proteome</keyword>
<dbReference type="InterPro" id="IPR046960">
    <property type="entry name" value="PPR_At4g14850-like_plant"/>
</dbReference>
<feature type="domain" description="DYW" evidence="4">
    <location>
        <begin position="280"/>
        <end position="370"/>
    </location>
</feature>
<name>A0ABQ9AKR4_9ROSI</name>
<dbReference type="InterPro" id="IPR046848">
    <property type="entry name" value="E_motif"/>
</dbReference>
<protein>
    <recommendedName>
        <fullName evidence="4">DYW domain-containing protein</fullName>
    </recommendedName>
</protein>
<dbReference type="NCBIfam" id="TIGR00756">
    <property type="entry name" value="PPR"/>
    <property type="match status" value="1"/>
</dbReference>
<dbReference type="Pfam" id="PF20431">
    <property type="entry name" value="E_motif"/>
    <property type="match status" value="1"/>
</dbReference>
<gene>
    <name evidence="5" type="ORF">OIU77_006465</name>
</gene>
<evidence type="ECO:0000259" key="4">
    <source>
        <dbReference type="Pfam" id="PF14432"/>
    </source>
</evidence>
<dbReference type="Proteomes" id="UP001141253">
    <property type="component" value="Chromosome 19"/>
</dbReference>
<accession>A0ABQ9AKR4</accession>
<dbReference type="Pfam" id="PF13041">
    <property type="entry name" value="PPR_2"/>
    <property type="match status" value="1"/>
</dbReference>
<feature type="repeat" description="PPR" evidence="3">
    <location>
        <begin position="138"/>
        <end position="172"/>
    </location>
</feature>
<reference evidence="5" key="2">
    <citation type="journal article" date="2023" name="Int. J. Mol. Sci.">
        <title>De Novo Assembly and Annotation of 11 Diverse Shrub Willow (Salix) Genomes Reveals Novel Gene Organization in Sex-Linked Regions.</title>
        <authorList>
            <person name="Hyden B."/>
            <person name="Feng K."/>
            <person name="Yates T.B."/>
            <person name="Jawdy S."/>
            <person name="Cereghino C."/>
            <person name="Smart L.B."/>
            <person name="Muchero W."/>
        </authorList>
    </citation>
    <scope>NUCLEOTIDE SEQUENCE</scope>
    <source>
        <tissue evidence="5">Shoot tip</tissue>
    </source>
</reference>
<comment type="similarity">
    <text evidence="1">Belongs to the PPR family. PCMP-H subfamily.</text>
</comment>
<dbReference type="Pfam" id="PF20430">
    <property type="entry name" value="Eplus_motif"/>
    <property type="match status" value="1"/>
</dbReference>
<proteinExistence type="inferred from homology"/>
<dbReference type="InterPro" id="IPR032867">
    <property type="entry name" value="DYW_dom"/>
</dbReference>
<dbReference type="InterPro" id="IPR046849">
    <property type="entry name" value="E2_motif"/>
</dbReference>
<organism evidence="5 6">
    <name type="scientific">Salix suchowensis</name>
    <dbReference type="NCBI Taxonomy" id="1278906"/>
    <lineage>
        <taxon>Eukaryota</taxon>
        <taxon>Viridiplantae</taxon>
        <taxon>Streptophyta</taxon>
        <taxon>Embryophyta</taxon>
        <taxon>Tracheophyta</taxon>
        <taxon>Spermatophyta</taxon>
        <taxon>Magnoliopsida</taxon>
        <taxon>eudicotyledons</taxon>
        <taxon>Gunneridae</taxon>
        <taxon>Pentapetalae</taxon>
        <taxon>rosids</taxon>
        <taxon>fabids</taxon>
        <taxon>Malpighiales</taxon>
        <taxon>Salicaceae</taxon>
        <taxon>Saliceae</taxon>
        <taxon>Salix</taxon>
    </lineage>
</organism>
<dbReference type="EMBL" id="JAPFFI010000018">
    <property type="protein sequence ID" value="KAJ6348884.1"/>
    <property type="molecule type" value="Genomic_DNA"/>
</dbReference>